<dbReference type="RefSeq" id="WP_408224249.1">
    <property type="nucleotide sequence ID" value="NZ_JAQQCF010000004.1"/>
</dbReference>
<evidence type="ECO:0000259" key="6">
    <source>
        <dbReference type="Pfam" id="PF07655"/>
    </source>
</evidence>
<dbReference type="InterPro" id="IPR050810">
    <property type="entry name" value="Bact_Secretion_Sys_Channel"/>
</dbReference>
<feature type="domain" description="Secretin N-terminal" evidence="6">
    <location>
        <begin position="204"/>
        <end position="295"/>
    </location>
</feature>
<feature type="compositionally biased region" description="Gly residues" evidence="4">
    <location>
        <begin position="232"/>
        <end position="249"/>
    </location>
</feature>
<feature type="region of interest" description="Disordered" evidence="4">
    <location>
        <begin position="29"/>
        <end position="53"/>
    </location>
</feature>
<gene>
    <name evidence="7" type="ORF">PQQ63_06815</name>
</gene>
<dbReference type="Proteomes" id="UP001629432">
    <property type="component" value="Unassembled WGS sequence"/>
</dbReference>
<keyword evidence="3" id="KW-0472">Membrane</keyword>
<feature type="region of interest" description="Disordered" evidence="4">
    <location>
        <begin position="223"/>
        <end position="259"/>
    </location>
</feature>
<proteinExistence type="predicted"/>
<dbReference type="Pfam" id="PF00263">
    <property type="entry name" value="Secretin"/>
    <property type="match status" value="1"/>
</dbReference>
<comment type="subcellular location">
    <subcellularLocation>
        <location evidence="1">Membrane</location>
    </subcellularLocation>
</comment>
<dbReference type="InterPro" id="IPR004846">
    <property type="entry name" value="T2SS/T3SS_dom"/>
</dbReference>
<dbReference type="InterPro" id="IPR011514">
    <property type="entry name" value="Secretin_N_2"/>
</dbReference>
<evidence type="ECO:0000256" key="1">
    <source>
        <dbReference type="ARBA" id="ARBA00004370"/>
    </source>
</evidence>
<protein>
    <submittedName>
        <fullName evidence="7">PilN family type IVB pilus formation outer membrane protein</fullName>
    </submittedName>
</protein>
<evidence type="ECO:0000256" key="3">
    <source>
        <dbReference type="ARBA" id="ARBA00023136"/>
    </source>
</evidence>
<keyword evidence="8" id="KW-1185">Reference proteome</keyword>
<dbReference type="PANTHER" id="PTHR30332">
    <property type="entry name" value="PROBABLE GENERAL SECRETION PATHWAY PROTEIN D"/>
    <property type="match status" value="1"/>
</dbReference>
<evidence type="ECO:0000259" key="5">
    <source>
        <dbReference type="Pfam" id="PF00263"/>
    </source>
</evidence>
<keyword evidence="2" id="KW-0732">Signal</keyword>
<dbReference type="NCBIfam" id="TIGR02520">
    <property type="entry name" value="pilus_B_mal_scr"/>
    <property type="match status" value="1"/>
</dbReference>
<dbReference type="InterPro" id="IPR013359">
    <property type="entry name" value="Pilus_4B_PilN"/>
</dbReference>
<evidence type="ECO:0000313" key="8">
    <source>
        <dbReference type="Proteomes" id="UP001629432"/>
    </source>
</evidence>
<evidence type="ECO:0000256" key="4">
    <source>
        <dbReference type="SAM" id="MobiDB-lite"/>
    </source>
</evidence>
<dbReference type="PANTHER" id="PTHR30332:SF24">
    <property type="entry name" value="SECRETIN GSPD-RELATED"/>
    <property type="match status" value="1"/>
</dbReference>
<feature type="compositionally biased region" description="Low complexity" evidence="4">
    <location>
        <begin position="250"/>
        <end position="259"/>
    </location>
</feature>
<name>A0ABW9DNI6_9BURK</name>
<accession>A0ABW9DNI6</accession>
<feature type="domain" description="Type II/III secretion system secretin-like" evidence="5">
    <location>
        <begin position="393"/>
        <end position="530"/>
    </location>
</feature>
<dbReference type="EMBL" id="JAQQCF010000004">
    <property type="protein sequence ID" value="MFM0636401.1"/>
    <property type="molecule type" value="Genomic_DNA"/>
</dbReference>
<organism evidence="7 8">
    <name type="scientific">Paraburkholderia metrosideri</name>
    <dbReference type="NCBI Taxonomy" id="580937"/>
    <lineage>
        <taxon>Bacteria</taxon>
        <taxon>Pseudomonadati</taxon>
        <taxon>Pseudomonadota</taxon>
        <taxon>Betaproteobacteria</taxon>
        <taxon>Burkholderiales</taxon>
        <taxon>Burkholderiaceae</taxon>
        <taxon>Paraburkholderia</taxon>
    </lineage>
</organism>
<dbReference type="PROSITE" id="PS51257">
    <property type="entry name" value="PROKAR_LIPOPROTEIN"/>
    <property type="match status" value="1"/>
</dbReference>
<dbReference type="Pfam" id="PF07655">
    <property type="entry name" value="Secretin_N_2"/>
    <property type="match status" value="1"/>
</dbReference>
<sequence length="563" mass="58080">MRNTISMFALSVLLLAGCTGLSQRLSDSVDHDNAESKQTLDAAREGNAHPATSTDGVIVKDGLWLSGTAIKLDRESVLPAVFSQPATFDSEVNSLPEFAEHISRLTHIPTRVSPNALANSRTTGGGAAQSVPVLGAVQPPLPTLPGLSSTASSRGIAATEGLPTPTHISYRNGDLRGLLDAAATRFGVSWKLAGGAIVFFFTDTRTFQVSAIPGDAKLNATVTSGATNDSSGSGGSGGGSSSGSGGSGTGSTPTVTSNNTANTVVNSQLSVFDSLHASIQAMLSRYGSVVSSPATGSITVTDTPDVLDSVAAFMDEQNRSLSKQVLINVTVLSVQLSADDSYGINWSAVYQALGTKFSLASTFATTATNPVSLAAQVITPNSRASGTTAMISALSEQGKVRRKTSASVTTLNDQPVPVQVASEQGYLASVSTTNTANVGSETALTPGTITTGFNMTLLPHVLDNGTVLLQFYTNISSLLSLQTVSSGGQEIQTPNVNTRNFLQRVSMKSGETLVLSGYEGTDDDLTKQGVGKPDNYAFGGGYQGTHDREVIVILITPVMMNGA</sequence>
<comment type="caution">
    <text evidence="7">The sequence shown here is derived from an EMBL/GenBank/DDBJ whole genome shotgun (WGS) entry which is preliminary data.</text>
</comment>
<evidence type="ECO:0000256" key="2">
    <source>
        <dbReference type="ARBA" id="ARBA00022729"/>
    </source>
</evidence>
<reference evidence="7 8" key="1">
    <citation type="journal article" date="2024" name="Chem. Sci.">
        <title>Discovery of megapolipeptins by genome mining of a Burkholderiales bacteria collection.</title>
        <authorList>
            <person name="Paulo B.S."/>
            <person name="Recchia M.J.J."/>
            <person name="Lee S."/>
            <person name="Fergusson C.H."/>
            <person name="Romanowski S.B."/>
            <person name="Hernandez A."/>
            <person name="Krull N."/>
            <person name="Liu D.Y."/>
            <person name="Cavanagh H."/>
            <person name="Bos A."/>
            <person name="Gray C.A."/>
            <person name="Murphy B.T."/>
            <person name="Linington R.G."/>
            <person name="Eustaquio A.S."/>
        </authorList>
    </citation>
    <scope>NUCLEOTIDE SEQUENCE [LARGE SCALE GENOMIC DNA]</scope>
    <source>
        <strain evidence="7 8">RL17-338-BIC-A</strain>
    </source>
</reference>
<evidence type="ECO:0000313" key="7">
    <source>
        <dbReference type="EMBL" id="MFM0636401.1"/>
    </source>
</evidence>